<dbReference type="Proteomes" id="UP001301958">
    <property type="component" value="Unassembled WGS sequence"/>
</dbReference>
<feature type="domain" description="Nephrocystin 3-like N-terminal" evidence="2">
    <location>
        <begin position="13"/>
        <end position="77"/>
    </location>
</feature>
<protein>
    <recommendedName>
        <fullName evidence="2">Nephrocystin 3-like N-terminal domain-containing protein</fullName>
    </recommendedName>
</protein>
<evidence type="ECO:0000313" key="3">
    <source>
        <dbReference type="EMBL" id="KAK4222773.1"/>
    </source>
</evidence>
<evidence type="ECO:0000259" key="2">
    <source>
        <dbReference type="Pfam" id="PF24883"/>
    </source>
</evidence>
<evidence type="ECO:0000256" key="1">
    <source>
        <dbReference type="ARBA" id="ARBA00022737"/>
    </source>
</evidence>
<dbReference type="Pfam" id="PF24883">
    <property type="entry name" value="NPHP3_N"/>
    <property type="match status" value="1"/>
</dbReference>
<dbReference type="PANTHER" id="PTHR10039:SF5">
    <property type="entry name" value="NACHT DOMAIN-CONTAINING PROTEIN"/>
    <property type="match status" value="1"/>
</dbReference>
<evidence type="ECO:0000313" key="4">
    <source>
        <dbReference type="Proteomes" id="UP001301958"/>
    </source>
</evidence>
<comment type="caution">
    <text evidence="3">The sequence shown here is derived from an EMBL/GenBank/DDBJ whole genome shotgun (WGS) entry which is preliminary data.</text>
</comment>
<reference evidence="3" key="2">
    <citation type="submission" date="2023-05" db="EMBL/GenBank/DDBJ databases">
        <authorList>
            <consortium name="Lawrence Berkeley National Laboratory"/>
            <person name="Steindorff A."/>
            <person name="Hensen N."/>
            <person name="Bonometti L."/>
            <person name="Westerberg I."/>
            <person name="Brannstrom I.O."/>
            <person name="Guillou S."/>
            <person name="Cros-Aarteil S."/>
            <person name="Calhoun S."/>
            <person name="Haridas S."/>
            <person name="Kuo A."/>
            <person name="Mondo S."/>
            <person name="Pangilinan J."/>
            <person name="Riley R."/>
            <person name="Labutti K."/>
            <person name="Andreopoulos B."/>
            <person name="Lipzen A."/>
            <person name="Chen C."/>
            <person name="Yanf M."/>
            <person name="Daum C."/>
            <person name="Ng V."/>
            <person name="Clum A."/>
            <person name="Ohm R."/>
            <person name="Martin F."/>
            <person name="Silar P."/>
            <person name="Natvig D."/>
            <person name="Lalanne C."/>
            <person name="Gautier V."/>
            <person name="Ament-Velasquez S.L."/>
            <person name="Kruys A."/>
            <person name="Hutchinson M.I."/>
            <person name="Powell A.J."/>
            <person name="Barry K."/>
            <person name="Miller A.N."/>
            <person name="Grigoriev I.V."/>
            <person name="Debuchy R."/>
            <person name="Gladieux P."/>
            <person name="Thoren M.H."/>
            <person name="Johannesson H."/>
        </authorList>
    </citation>
    <scope>NUCLEOTIDE SEQUENCE</scope>
    <source>
        <strain evidence="3">CBS 990.96</strain>
    </source>
</reference>
<keyword evidence="4" id="KW-1185">Reference proteome</keyword>
<name>A0AAN7BFW0_9PEZI</name>
<dbReference type="AlphaFoldDB" id="A0AAN7BFW0"/>
<organism evidence="3 4">
    <name type="scientific">Podospora fimiseda</name>
    <dbReference type="NCBI Taxonomy" id="252190"/>
    <lineage>
        <taxon>Eukaryota</taxon>
        <taxon>Fungi</taxon>
        <taxon>Dikarya</taxon>
        <taxon>Ascomycota</taxon>
        <taxon>Pezizomycotina</taxon>
        <taxon>Sordariomycetes</taxon>
        <taxon>Sordariomycetidae</taxon>
        <taxon>Sordariales</taxon>
        <taxon>Podosporaceae</taxon>
        <taxon>Podospora</taxon>
    </lineage>
</organism>
<sequence length="223" mass="25277">MSARANFVLSSKWHERELQDMFFSVFANTESKPAILFIDAMDECNDDEVWDLVDFFKRLGDAADEAGADLRICLSSRHYPQIFIDGCPELVVEKHHEQDILRFIVSEAQGHLPIAEIKTGSFERSSGVFLWVVLAIAMLKKRGRGKSKMELLRRLGGIPPELDELFRTLFADHDQSDADRVICLMQLILYSIQPLSQNQIHLAIALGGPEKFQSPGLCIYLPK</sequence>
<proteinExistence type="predicted"/>
<dbReference type="EMBL" id="MU865455">
    <property type="protein sequence ID" value="KAK4222773.1"/>
    <property type="molecule type" value="Genomic_DNA"/>
</dbReference>
<dbReference type="PANTHER" id="PTHR10039">
    <property type="entry name" value="AMELOGENIN"/>
    <property type="match status" value="1"/>
</dbReference>
<gene>
    <name evidence="3" type="ORF">QBC38DRAFT_518365</name>
</gene>
<reference evidence="3" key="1">
    <citation type="journal article" date="2023" name="Mol. Phylogenet. Evol.">
        <title>Genome-scale phylogeny and comparative genomics of the fungal order Sordariales.</title>
        <authorList>
            <person name="Hensen N."/>
            <person name="Bonometti L."/>
            <person name="Westerberg I."/>
            <person name="Brannstrom I.O."/>
            <person name="Guillou S."/>
            <person name="Cros-Aarteil S."/>
            <person name="Calhoun S."/>
            <person name="Haridas S."/>
            <person name="Kuo A."/>
            <person name="Mondo S."/>
            <person name="Pangilinan J."/>
            <person name="Riley R."/>
            <person name="LaButti K."/>
            <person name="Andreopoulos B."/>
            <person name="Lipzen A."/>
            <person name="Chen C."/>
            <person name="Yan M."/>
            <person name="Daum C."/>
            <person name="Ng V."/>
            <person name="Clum A."/>
            <person name="Steindorff A."/>
            <person name="Ohm R.A."/>
            <person name="Martin F."/>
            <person name="Silar P."/>
            <person name="Natvig D.O."/>
            <person name="Lalanne C."/>
            <person name="Gautier V."/>
            <person name="Ament-Velasquez S.L."/>
            <person name="Kruys A."/>
            <person name="Hutchinson M.I."/>
            <person name="Powell A.J."/>
            <person name="Barry K."/>
            <person name="Miller A.N."/>
            <person name="Grigoriev I.V."/>
            <person name="Debuchy R."/>
            <person name="Gladieux P."/>
            <person name="Hiltunen Thoren M."/>
            <person name="Johannesson H."/>
        </authorList>
    </citation>
    <scope>NUCLEOTIDE SEQUENCE</scope>
    <source>
        <strain evidence="3">CBS 990.96</strain>
    </source>
</reference>
<dbReference type="InterPro" id="IPR056884">
    <property type="entry name" value="NPHP3-like_N"/>
</dbReference>
<accession>A0AAN7BFW0</accession>
<keyword evidence="1" id="KW-0677">Repeat</keyword>